<sequence length="142" mass="16959">MKKQFTHVFFIIIFTLTIACSSEKNEGDNSEIYTEANVYHQSSLDAREEIMEIEKLLKEREIDFSELKEELKIWDKEIIEVPGFEHSHDDEFQRKYHVHNRMKPFSAEEHLEYQKVMNAEIKTLLDSFKLLTVEKIMDEDEG</sequence>
<organism evidence="2 3">
    <name type="scientific">Mongoliitalea lutea</name>
    <dbReference type="NCBI Taxonomy" id="849756"/>
    <lineage>
        <taxon>Bacteria</taxon>
        <taxon>Pseudomonadati</taxon>
        <taxon>Bacteroidota</taxon>
        <taxon>Cytophagia</taxon>
        <taxon>Cytophagales</taxon>
        <taxon>Cyclobacteriaceae</taxon>
        <taxon>Mongoliitalea</taxon>
    </lineage>
</organism>
<dbReference type="Proteomes" id="UP000642809">
    <property type="component" value="Unassembled WGS sequence"/>
</dbReference>
<dbReference type="RefSeq" id="WP_189578993.1">
    <property type="nucleotide sequence ID" value="NZ_BMYF01000003.1"/>
</dbReference>
<dbReference type="EMBL" id="BMYF01000003">
    <property type="protein sequence ID" value="GHB28340.1"/>
    <property type="molecule type" value="Genomic_DNA"/>
</dbReference>
<keyword evidence="3" id="KW-1185">Reference proteome</keyword>
<keyword evidence="1" id="KW-0175">Coiled coil</keyword>
<comment type="caution">
    <text evidence="2">The sequence shown here is derived from an EMBL/GenBank/DDBJ whole genome shotgun (WGS) entry which is preliminary data.</text>
</comment>
<proteinExistence type="predicted"/>
<evidence type="ECO:0000313" key="3">
    <source>
        <dbReference type="Proteomes" id="UP000642809"/>
    </source>
</evidence>
<accession>A0A8J3CUQ9</accession>
<dbReference type="PROSITE" id="PS51257">
    <property type="entry name" value="PROKAR_LIPOPROTEIN"/>
    <property type="match status" value="1"/>
</dbReference>
<reference evidence="2" key="1">
    <citation type="journal article" date="2014" name="Int. J. Syst. Evol. Microbiol.">
        <title>Complete genome sequence of Corynebacterium casei LMG S-19264T (=DSM 44701T), isolated from a smear-ripened cheese.</title>
        <authorList>
            <consortium name="US DOE Joint Genome Institute (JGI-PGF)"/>
            <person name="Walter F."/>
            <person name="Albersmeier A."/>
            <person name="Kalinowski J."/>
            <person name="Ruckert C."/>
        </authorList>
    </citation>
    <scope>NUCLEOTIDE SEQUENCE</scope>
    <source>
        <strain evidence="2">KCTC 23224</strain>
    </source>
</reference>
<gene>
    <name evidence="2" type="ORF">GCM10008106_06190</name>
</gene>
<reference evidence="2" key="2">
    <citation type="submission" date="2020-09" db="EMBL/GenBank/DDBJ databases">
        <authorList>
            <person name="Sun Q."/>
            <person name="Kim S."/>
        </authorList>
    </citation>
    <scope>NUCLEOTIDE SEQUENCE</scope>
    <source>
        <strain evidence="2">KCTC 23224</strain>
    </source>
</reference>
<dbReference type="AlphaFoldDB" id="A0A8J3CUQ9"/>
<protein>
    <recommendedName>
        <fullName evidence="4">Lipoprotein</fullName>
    </recommendedName>
</protein>
<feature type="coiled-coil region" evidence="1">
    <location>
        <begin position="50"/>
        <end position="77"/>
    </location>
</feature>
<evidence type="ECO:0000256" key="1">
    <source>
        <dbReference type="SAM" id="Coils"/>
    </source>
</evidence>
<name>A0A8J3CUQ9_9BACT</name>
<evidence type="ECO:0000313" key="2">
    <source>
        <dbReference type="EMBL" id="GHB28340.1"/>
    </source>
</evidence>
<evidence type="ECO:0008006" key="4">
    <source>
        <dbReference type="Google" id="ProtNLM"/>
    </source>
</evidence>